<evidence type="ECO:0000259" key="3">
    <source>
        <dbReference type="Pfam" id="PF01841"/>
    </source>
</evidence>
<name>D5TZY0_THEAM</name>
<proteinExistence type="predicted"/>
<keyword evidence="2" id="KW-0812">Transmembrane</keyword>
<dbReference type="STRING" id="633148.Tagg_0150"/>
<keyword evidence="5" id="KW-1185">Reference proteome</keyword>
<reference evidence="4 5" key="1">
    <citation type="journal article" date="2010" name="Stand. Genomic Sci.">
        <title>Complete genome sequence of Thermosphaera aggregans type strain (M11TL).</title>
        <authorList>
            <person name="Spring S."/>
            <person name="Rachel R."/>
            <person name="Lapidus A."/>
            <person name="Davenport K."/>
            <person name="Tice H."/>
            <person name="Copeland A."/>
            <person name="Cheng J.F."/>
            <person name="Lucas S."/>
            <person name="Chen F."/>
            <person name="Nolan M."/>
            <person name="Bruce D."/>
            <person name="Goodwin L."/>
            <person name="Pitluck S."/>
            <person name="Ivanova N."/>
            <person name="Mavromatis K."/>
            <person name="Ovchinnikova G."/>
            <person name="Pati A."/>
            <person name="Chen A."/>
            <person name="Palaniappan K."/>
            <person name="Land M."/>
            <person name="Hauser L."/>
            <person name="Chang Y.J."/>
            <person name="Jeffries C.C."/>
            <person name="Brettin T."/>
            <person name="Detter J.C."/>
            <person name="Tapia R."/>
            <person name="Han C."/>
            <person name="Heimerl T."/>
            <person name="Weikl F."/>
            <person name="Brambilla E."/>
            <person name="Goker M."/>
            <person name="Bristow J."/>
            <person name="Eisen J.A."/>
            <person name="Markowitz V."/>
            <person name="Hugenholtz P."/>
            <person name="Kyrpides N.C."/>
            <person name="Klenk H.P."/>
        </authorList>
    </citation>
    <scope>NUCLEOTIDE SEQUENCE [LARGE SCALE GENOMIC DNA]</scope>
    <source>
        <strain evidence="5">DSM 11486 / M11TL</strain>
    </source>
</reference>
<dbReference type="Gene3D" id="3.10.620.30">
    <property type="match status" value="1"/>
</dbReference>
<evidence type="ECO:0000256" key="2">
    <source>
        <dbReference type="SAM" id="Phobius"/>
    </source>
</evidence>
<dbReference type="InterPro" id="IPR038765">
    <property type="entry name" value="Papain-like_cys_pep_sf"/>
</dbReference>
<protein>
    <submittedName>
        <fullName evidence="4">Transglutaminase domain protein</fullName>
    </submittedName>
</protein>
<dbReference type="AlphaFoldDB" id="D5TZY0"/>
<dbReference type="Pfam" id="PF01841">
    <property type="entry name" value="Transglut_core"/>
    <property type="match status" value="1"/>
</dbReference>
<dbReference type="eggNOG" id="arCOG01144">
    <property type="taxonomic scope" value="Archaea"/>
</dbReference>
<feature type="region of interest" description="Disordered" evidence="1">
    <location>
        <begin position="350"/>
        <end position="390"/>
    </location>
</feature>
<evidence type="ECO:0000256" key="1">
    <source>
        <dbReference type="SAM" id="MobiDB-lite"/>
    </source>
</evidence>
<keyword evidence="2" id="KW-0472">Membrane</keyword>
<feature type="domain" description="Transglutaminase-like" evidence="3">
    <location>
        <begin position="180"/>
        <end position="274"/>
    </location>
</feature>
<gene>
    <name evidence="4" type="ordered locus">Tagg_0150</name>
</gene>
<reference evidence="5" key="2">
    <citation type="journal article" date="2010" name="Stand. Genomic Sci.">
        <title>Complete genome sequence of Thermosphaera aggregans type strain (M11TLT).</title>
        <authorList>
            <person name="Spring S."/>
            <person name="Rachel R."/>
            <person name="Lapidus A."/>
            <person name="Davenport K."/>
            <person name="Tice H."/>
            <person name="Copeland A."/>
            <person name="Cheng J.-F."/>
            <person name="Lucas S."/>
            <person name="Chen F."/>
            <person name="Nolan M."/>
            <person name="Bruce D."/>
            <person name="Goodwin L."/>
            <person name="Pitluck S."/>
            <person name="Ivanova N."/>
            <person name="Mavromatis K."/>
            <person name="Ovchinnikova G."/>
            <person name="Pati A."/>
            <person name="Chen A."/>
            <person name="Palaniappan K."/>
            <person name="Land M."/>
            <person name="Hauser L."/>
            <person name="Chang Y.-J."/>
            <person name="Jeffries C.C."/>
            <person name="Brettin T."/>
            <person name="Detter J.C."/>
            <person name="Tapia R."/>
            <person name="Han C."/>
            <person name="Heimerl T."/>
            <person name="Weikl F."/>
            <person name="Brambilla E."/>
            <person name="Goker M."/>
            <person name="Bristow J."/>
            <person name="Eisen J.A."/>
            <person name="Markowitz V."/>
            <person name="Hugenholtz P."/>
            <person name="Kyrpides N.C."/>
            <person name="Klenk H.-P."/>
        </authorList>
    </citation>
    <scope>NUCLEOTIDE SEQUENCE [LARGE SCALE GENOMIC DNA]</scope>
    <source>
        <strain evidence="5">DSM 11486 / M11TL</strain>
    </source>
</reference>
<accession>D5TZY0</accession>
<dbReference type="HOGENOM" id="CLU_625014_0_0_2"/>
<reference key="3">
    <citation type="submission" date="2010-02" db="EMBL/GenBank/DDBJ databases">
        <title>Complete genome sequence of Thermosphaera aggregans type strain (M11TL).</title>
        <authorList>
            <consortium name="US DOE Joint Genome Institute (JGI-PGF)"/>
            <person name="Spring S."/>
            <person name="Lapidus A."/>
            <person name="Munk C."/>
            <person name="Schroeder M."/>
            <person name="Glavina Del Rio T."/>
            <person name="Tice H."/>
            <person name="Copeland A."/>
            <person name="Cheng J.-F."/>
            <person name="Lucas S."/>
            <person name="Chen F."/>
            <person name="Nolan M."/>
            <person name="Bruce D."/>
            <person name="Goodwin L."/>
            <person name="Pitluck S."/>
            <person name="Ivanova N."/>
            <person name="Mavromatis K."/>
            <person name="Ovchinnikova G."/>
            <person name="Pati A."/>
            <person name="Chen A."/>
            <person name="Palaniappan K."/>
            <person name="Land M."/>
            <person name="Hauser L."/>
            <person name="Chang Y.-J."/>
            <person name="Jeffries C.C."/>
            <person name="Brettin T."/>
            <person name="Detter J.C."/>
            <person name="Tapia R."/>
            <person name="Han C."/>
            <person name="Chain P."/>
            <person name="Heimerl T."/>
            <person name="Weik F."/>
            <person name="Goker M."/>
            <person name="Rachel R."/>
            <person name="Bristow J."/>
            <person name="Eisen J.A."/>
            <person name="Markowitz V."/>
            <person name="Hugenholtz P."/>
            <person name="Kyrpides N.C."/>
            <person name="Klenk H.-P."/>
        </authorList>
    </citation>
    <scope>NUCLEOTIDE SEQUENCE</scope>
    <source>
        <strain>DSM 11486</strain>
    </source>
</reference>
<dbReference type="InterPro" id="IPR002931">
    <property type="entry name" value="Transglutaminase-like"/>
</dbReference>
<sequence>MFLMILATPLQAITPGVNVPVECRTFYFLNAIWITYSNITEKLLLESPVNFTLGSFINQTVVPVYNVNIHYNETDGTFAFNVTAGEGFYGYLVNKVEVCTPSSTWNKQLITMALANVSYTPYPEPGFPSDIREKYVHTPHRIVVETVVPAFEKWFSETYGVSPANASYLGLAVSAAYFVYLEFITYNASATPKSIEEVVQTRQGDCDDMSRVLAELLSYYGIPSTIGYGYVYIPEAGFERFVMPVENVTYVFRYNGPHAFVLVYIPGYEWISVDLLAGSIWYYPFLFEGESVDTTVNEGEIEQMIDLHRSINGTQLIAVFERDEFSRLFGVEVNPSLIEVFINETVLGSTSPSHTTYSTIETTQPSQSTSSGTVASSTNTGEENSPTPLGSMQPSPLFVKAIAAVIVGVVLAITLVFMARLRRHRSLQDSFI</sequence>
<feature type="compositionally biased region" description="Low complexity" evidence="1">
    <location>
        <begin position="358"/>
        <end position="380"/>
    </location>
</feature>
<dbReference type="KEGG" id="tag:Tagg_0150"/>
<dbReference type="eggNOG" id="arCOG02165">
    <property type="taxonomic scope" value="Archaea"/>
</dbReference>
<dbReference type="Proteomes" id="UP000002376">
    <property type="component" value="Chromosome"/>
</dbReference>
<evidence type="ECO:0000313" key="5">
    <source>
        <dbReference type="Proteomes" id="UP000002376"/>
    </source>
</evidence>
<feature type="transmembrane region" description="Helical" evidence="2">
    <location>
        <begin position="397"/>
        <end position="418"/>
    </location>
</feature>
<dbReference type="SUPFAM" id="SSF54001">
    <property type="entry name" value="Cysteine proteinases"/>
    <property type="match status" value="1"/>
</dbReference>
<feature type="compositionally biased region" description="Polar residues" evidence="1">
    <location>
        <begin position="381"/>
        <end position="390"/>
    </location>
</feature>
<dbReference type="EMBL" id="CP001939">
    <property type="protein sequence ID" value="ADG90430.1"/>
    <property type="molecule type" value="Genomic_DNA"/>
</dbReference>
<organism evidence="4 5">
    <name type="scientific">Thermosphaera aggregans (strain DSM 11486 / M11TL)</name>
    <dbReference type="NCBI Taxonomy" id="633148"/>
    <lineage>
        <taxon>Archaea</taxon>
        <taxon>Thermoproteota</taxon>
        <taxon>Thermoprotei</taxon>
        <taxon>Desulfurococcales</taxon>
        <taxon>Desulfurococcaceae</taxon>
        <taxon>Thermosphaera</taxon>
    </lineage>
</organism>
<keyword evidence="2" id="KW-1133">Transmembrane helix</keyword>
<evidence type="ECO:0000313" key="4">
    <source>
        <dbReference type="EMBL" id="ADG90430.1"/>
    </source>
</evidence>